<comment type="caution">
    <text evidence="1">The sequence shown here is derived from an EMBL/GenBank/DDBJ whole genome shotgun (WGS) entry which is preliminary data.</text>
</comment>
<dbReference type="EMBL" id="CAMKVN010005361">
    <property type="protein sequence ID" value="CAI2188710.1"/>
    <property type="molecule type" value="Genomic_DNA"/>
</dbReference>
<dbReference type="AlphaFoldDB" id="A0A9W4X1P3"/>
<dbReference type="Proteomes" id="UP001153678">
    <property type="component" value="Unassembled WGS sequence"/>
</dbReference>
<name>A0A9W4X1P3_9GLOM</name>
<keyword evidence="2" id="KW-1185">Reference proteome</keyword>
<reference evidence="1" key="1">
    <citation type="submission" date="2022-08" db="EMBL/GenBank/DDBJ databases">
        <authorList>
            <person name="Kallberg Y."/>
            <person name="Tangrot J."/>
            <person name="Rosling A."/>
        </authorList>
    </citation>
    <scope>NUCLEOTIDE SEQUENCE</scope>
    <source>
        <strain evidence="1">Wild A</strain>
    </source>
</reference>
<evidence type="ECO:0000313" key="1">
    <source>
        <dbReference type="EMBL" id="CAI2188710.1"/>
    </source>
</evidence>
<evidence type="ECO:0000313" key="2">
    <source>
        <dbReference type="Proteomes" id="UP001153678"/>
    </source>
</evidence>
<sequence length="326" mass="37067">MSEDFLSNDLKSVNISQPTNAVKTNTFTLKFNELSNTQLDILSEAIHNELYKNSVSQKPLPPQSIQSILTTSLIPTDFMGLLESEHAYQYLNDQNDPFEKQNICKILQLNLQDKLYITEQITKRVAHGIDLKGYVHIFNPQCFKNAFGETLVDFFDFNNPVAVKETQMGVNQYYNHTYTNPSHQSKNFTKDLVEHFGSFTDSNIEPFTSANTTSSHCQEHLECVQKLIKGLQPILNVINNYFNNTYPCLYAKMKTLDLGPNVSKPFGAFPTVSINFNAICQFHHDLKDHRNTLCVVCPLGTFKGGKLIFPELRLVIYVKQGYGVAF</sequence>
<protein>
    <submittedName>
        <fullName evidence="1">12362_t:CDS:1</fullName>
    </submittedName>
</protein>
<organism evidence="1 2">
    <name type="scientific">Funneliformis geosporum</name>
    <dbReference type="NCBI Taxonomy" id="1117311"/>
    <lineage>
        <taxon>Eukaryota</taxon>
        <taxon>Fungi</taxon>
        <taxon>Fungi incertae sedis</taxon>
        <taxon>Mucoromycota</taxon>
        <taxon>Glomeromycotina</taxon>
        <taxon>Glomeromycetes</taxon>
        <taxon>Glomerales</taxon>
        <taxon>Glomeraceae</taxon>
        <taxon>Funneliformis</taxon>
    </lineage>
</organism>
<gene>
    <name evidence="1" type="ORF">FWILDA_LOCUS13716</name>
</gene>
<dbReference type="OrthoDB" id="2442370at2759"/>
<proteinExistence type="predicted"/>
<accession>A0A9W4X1P3</accession>
<dbReference type="Gene3D" id="3.60.130.30">
    <property type="match status" value="1"/>
</dbReference>